<dbReference type="GO" id="GO:0000301">
    <property type="term" value="P:retrograde transport, vesicle recycling within Golgi"/>
    <property type="evidence" value="ECO:0007669"/>
    <property type="project" value="TreeGrafter"/>
</dbReference>
<evidence type="ECO:0000256" key="6">
    <source>
        <dbReference type="ARBA" id="ARBA00023136"/>
    </source>
</evidence>
<keyword evidence="4" id="KW-0333">Golgi apparatus</keyword>
<evidence type="ECO:0000256" key="4">
    <source>
        <dbReference type="ARBA" id="ARBA00023034"/>
    </source>
</evidence>
<organism evidence="10 11">
    <name type="scientific">Araneus ventricosus</name>
    <name type="common">Orbweaver spider</name>
    <name type="synonym">Epeira ventricosa</name>
    <dbReference type="NCBI Taxonomy" id="182803"/>
    <lineage>
        <taxon>Eukaryota</taxon>
        <taxon>Metazoa</taxon>
        <taxon>Ecdysozoa</taxon>
        <taxon>Arthropoda</taxon>
        <taxon>Chelicerata</taxon>
        <taxon>Arachnida</taxon>
        <taxon>Araneae</taxon>
        <taxon>Araneomorphae</taxon>
        <taxon>Entelegynae</taxon>
        <taxon>Araneoidea</taxon>
        <taxon>Araneidae</taxon>
        <taxon>Araneus</taxon>
    </lineage>
</organism>
<evidence type="ECO:0000313" key="11">
    <source>
        <dbReference type="Proteomes" id="UP000499080"/>
    </source>
</evidence>
<feature type="region of interest" description="Disordered" evidence="8">
    <location>
        <begin position="26"/>
        <end position="161"/>
    </location>
</feature>
<keyword evidence="6 9" id="KW-0472">Membrane</keyword>
<feature type="compositionally biased region" description="Polar residues" evidence="8">
    <location>
        <begin position="127"/>
        <end position="136"/>
    </location>
</feature>
<feature type="transmembrane region" description="Helical" evidence="9">
    <location>
        <begin position="661"/>
        <end position="681"/>
    </location>
</feature>
<dbReference type="PANTHER" id="PTHR13815:SF7">
    <property type="entry name" value="GOLGIN SUBFAMILY A MEMBER 5"/>
    <property type="match status" value="1"/>
</dbReference>
<keyword evidence="3 9" id="KW-1133">Transmembrane helix</keyword>
<feature type="compositionally biased region" description="Polar residues" evidence="8">
    <location>
        <begin position="43"/>
        <end position="53"/>
    </location>
</feature>
<evidence type="ECO:0000256" key="7">
    <source>
        <dbReference type="SAM" id="Coils"/>
    </source>
</evidence>
<evidence type="ECO:0000256" key="5">
    <source>
        <dbReference type="ARBA" id="ARBA00023054"/>
    </source>
</evidence>
<name>A0A4Y2K0R6_ARAVE</name>
<dbReference type="EMBL" id="BGPR01004129">
    <property type="protein sequence ID" value="GBM96263.1"/>
    <property type="molecule type" value="Genomic_DNA"/>
</dbReference>
<keyword evidence="2 9" id="KW-0812">Transmembrane</keyword>
<proteinExistence type="predicted"/>
<feature type="compositionally biased region" description="Basic and acidic residues" evidence="8">
    <location>
        <begin position="109"/>
        <end position="124"/>
    </location>
</feature>
<dbReference type="PANTHER" id="PTHR13815">
    <property type="entry name" value="GOLGIN-84"/>
    <property type="match status" value="1"/>
</dbReference>
<evidence type="ECO:0000256" key="8">
    <source>
        <dbReference type="SAM" id="MobiDB-lite"/>
    </source>
</evidence>
<dbReference type="GO" id="GO:0031985">
    <property type="term" value="C:Golgi cisterna"/>
    <property type="evidence" value="ECO:0007669"/>
    <property type="project" value="TreeGrafter"/>
</dbReference>
<dbReference type="GO" id="GO:0007030">
    <property type="term" value="P:Golgi organization"/>
    <property type="evidence" value="ECO:0007669"/>
    <property type="project" value="InterPro"/>
</dbReference>
<dbReference type="OrthoDB" id="248903at2759"/>
<evidence type="ECO:0000256" key="9">
    <source>
        <dbReference type="SAM" id="Phobius"/>
    </source>
</evidence>
<dbReference type="AlphaFoldDB" id="A0A4Y2K0R6"/>
<keyword evidence="5 7" id="KW-0175">Coiled coil</keyword>
<gene>
    <name evidence="10" type="primary">Golga5_1</name>
    <name evidence="10" type="ORF">AVEN_134447_1</name>
</gene>
<evidence type="ECO:0000313" key="10">
    <source>
        <dbReference type="EMBL" id="GBM96263.1"/>
    </source>
</evidence>
<comment type="caution">
    <text evidence="10">The sequence shown here is derived from an EMBL/GenBank/DDBJ whole genome shotgun (WGS) entry which is preliminary data.</text>
</comment>
<reference evidence="10 11" key="1">
    <citation type="journal article" date="2019" name="Sci. Rep.">
        <title>Orb-weaving spider Araneus ventricosus genome elucidates the spidroin gene catalogue.</title>
        <authorList>
            <person name="Kono N."/>
            <person name="Nakamura H."/>
            <person name="Ohtoshi R."/>
            <person name="Moran D.A.P."/>
            <person name="Shinohara A."/>
            <person name="Yoshida Y."/>
            <person name="Fujiwara M."/>
            <person name="Mori M."/>
            <person name="Tomita M."/>
            <person name="Arakawa K."/>
        </authorList>
    </citation>
    <scope>NUCLEOTIDE SEQUENCE [LARGE SCALE GENOMIC DNA]</scope>
</reference>
<sequence length="696" mass="79990">MSWFSEIAGKAEDLLNRVDQSAAEALQNNAKSRSRSRLDEIPSESNYSPSRVYSNPLRPSTSSNAASPSTLERKLSYSQGTLTPKRKSVSDDEKLFEFLNASDKLPTPSRKERPKTSTSPEKKHFPPNNSQSQNVPFVQKIDANDSSIPKTETTVDVHDANSPQIAFEQQQNGEIVEKASDSAPVSQSASEAADVSIAKALTVNQDVLQVENLSKNAETETKKLHKKVEPWNSQMSSSEKMIRELREREKDMTAATEAKDSQLAILKVRLQEADQELQIKRNLVKELEVENDRMIKEHAQSAAFQNKTVEVLREQLQQAEAELNKTKEAMLQNQNDHMQKVAKMEEEHRHLVDSYSSLQKKWNELNERSKDLSNQLKQSTGNFEALQQEYNDYKQKAQRILQSKEKLIASLKGGHLELDSIEKNEAASALANAEIESIKQERDLMRDELRRANELVSTYRAEIQELEKASHNDAVESQERYRNLKEQLDSERTTKEELQLLNVQLKEELQILRDELTRTKSSFQSRIQDREIEIEKLRRQLTAKSLSSVSQDELESRLHALTENLIQKQTLVEALSTEKNSLLLQRERLEQQLNEALNYGMQQHAYVGINNNESERKSKTVFLENPFDSALTRRVKRVYGSIDSFSIRLGVFFRRYPITRVFVIIYMLLLHFWVMIVLLTYEPEVHNANYEVSKNQ</sequence>
<dbReference type="Proteomes" id="UP000499080">
    <property type="component" value="Unassembled WGS sequence"/>
</dbReference>
<dbReference type="GO" id="GO:0000139">
    <property type="term" value="C:Golgi membrane"/>
    <property type="evidence" value="ECO:0007669"/>
    <property type="project" value="UniProtKB-SubCell"/>
</dbReference>
<dbReference type="Pfam" id="PF09787">
    <property type="entry name" value="Golgin_A5"/>
    <property type="match status" value="1"/>
</dbReference>
<feature type="coiled-coil region" evidence="7">
    <location>
        <begin position="572"/>
        <end position="599"/>
    </location>
</feature>
<accession>A0A4Y2K0R6</accession>
<comment type="subcellular location">
    <subcellularLocation>
        <location evidence="1">Golgi apparatus membrane</location>
        <topology evidence="1">Single-pass type IV membrane protein</topology>
    </subcellularLocation>
</comment>
<protein>
    <submittedName>
        <fullName evidence="10">Golgin subfamily A member 5</fullName>
    </submittedName>
</protein>
<dbReference type="InterPro" id="IPR019177">
    <property type="entry name" value="Golgin_subfamily_A_member_5"/>
</dbReference>
<evidence type="ECO:0000256" key="1">
    <source>
        <dbReference type="ARBA" id="ARBA00004409"/>
    </source>
</evidence>
<feature type="coiled-coil region" evidence="7">
    <location>
        <begin position="263"/>
        <end position="540"/>
    </location>
</feature>
<keyword evidence="11" id="KW-1185">Reference proteome</keyword>
<evidence type="ECO:0000256" key="3">
    <source>
        <dbReference type="ARBA" id="ARBA00022989"/>
    </source>
</evidence>
<feature type="compositionally biased region" description="Low complexity" evidence="8">
    <location>
        <begin position="59"/>
        <end position="70"/>
    </location>
</feature>
<evidence type="ECO:0000256" key="2">
    <source>
        <dbReference type="ARBA" id="ARBA00022692"/>
    </source>
</evidence>